<accession>A0A386ZMR0</accession>
<evidence type="ECO:0000259" key="1">
    <source>
        <dbReference type="Pfam" id="PF03537"/>
    </source>
</evidence>
<dbReference type="SUPFAM" id="SSF51445">
    <property type="entry name" value="(Trans)glycosidases"/>
    <property type="match status" value="1"/>
</dbReference>
<name>A0A386ZMR0_9NOCA</name>
<dbReference type="Proteomes" id="UP000267164">
    <property type="component" value="Chromosome"/>
</dbReference>
<dbReference type="Pfam" id="PF03537">
    <property type="entry name" value="Glyco_hydro_114"/>
    <property type="match status" value="1"/>
</dbReference>
<keyword evidence="3" id="KW-1185">Reference proteome</keyword>
<dbReference type="OrthoDB" id="319933at2"/>
<dbReference type="PANTHER" id="PTHR35273">
    <property type="entry name" value="ALPHA-1,4 POLYGALACTOSAMINIDASE, PUTATIVE (AFU_ORTHOLOGUE AFUA_3G07890)-RELATED"/>
    <property type="match status" value="1"/>
</dbReference>
<protein>
    <recommendedName>
        <fullName evidence="1">Glycoside-hydrolase family GH114 TIM-barrel domain-containing protein</fullName>
    </recommendedName>
</protein>
<feature type="domain" description="Glycoside-hydrolase family GH114 TIM-barrel" evidence="1">
    <location>
        <begin position="46"/>
        <end position="266"/>
    </location>
</feature>
<dbReference type="EMBL" id="CP032568">
    <property type="protein sequence ID" value="AYF78490.1"/>
    <property type="molecule type" value="Genomic_DNA"/>
</dbReference>
<dbReference type="PANTHER" id="PTHR35273:SF2">
    <property type="entry name" value="ALPHA-GALACTOSIDASE"/>
    <property type="match status" value="1"/>
</dbReference>
<dbReference type="InterPro" id="IPR017853">
    <property type="entry name" value="GH"/>
</dbReference>
<dbReference type="InterPro" id="IPR004352">
    <property type="entry name" value="GH114_TIM-barrel"/>
</dbReference>
<gene>
    <name evidence="2" type="ORF">D7D52_36945</name>
</gene>
<sequence>MMVIVAISLILTSGCGTDHDEDEAAAPPSAAVTANVQLPPTGAVADYQLGGAYPPPAGVGVVTRDSTAQSAPGVYNICYVNGFQSQPADRERWLSERRDLVLVDRSGIPIADPDWPDELILDTSTDAKRRLLTDILAPTVRRCRDAGFRAVEFDNLDSYSRSRGQLTAETNLDLAALLVRAAHDEHLAVGQKNAAELSARAKTRAGFDFAVTEECFQFRECDSYRNVYGDLVIDIEYPDNLSTPFDRVCTDPSRAATTILRDRKLVPYGNAGYLYQHC</sequence>
<dbReference type="AlphaFoldDB" id="A0A386ZMR0"/>
<evidence type="ECO:0000313" key="3">
    <source>
        <dbReference type="Proteomes" id="UP000267164"/>
    </source>
</evidence>
<dbReference type="Gene3D" id="3.20.20.70">
    <property type="entry name" value="Aldolase class I"/>
    <property type="match status" value="1"/>
</dbReference>
<dbReference type="InterPro" id="IPR013785">
    <property type="entry name" value="Aldolase_TIM"/>
</dbReference>
<evidence type="ECO:0000313" key="2">
    <source>
        <dbReference type="EMBL" id="AYF78490.1"/>
    </source>
</evidence>
<dbReference type="KEGG" id="nyu:D7D52_36945"/>
<proteinExistence type="predicted"/>
<organism evidence="2 3">
    <name type="scientific">Nocardia yunnanensis</name>
    <dbReference type="NCBI Taxonomy" id="2382165"/>
    <lineage>
        <taxon>Bacteria</taxon>
        <taxon>Bacillati</taxon>
        <taxon>Actinomycetota</taxon>
        <taxon>Actinomycetes</taxon>
        <taxon>Mycobacteriales</taxon>
        <taxon>Nocardiaceae</taxon>
        <taxon>Nocardia</taxon>
    </lineage>
</organism>
<reference evidence="2 3" key="1">
    <citation type="submission" date="2018-09" db="EMBL/GenBank/DDBJ databases">
        <title>Nocardia yunnanensis sp. nov., an actinomycete isolated from a soil sample.</title>
        <authorList>
            <person name="Zhang J."/>
        </authorList>
    </citation>
    <scope>NUCLEOTIDE SEQUENCE [LARGE SCALE GENOMIC DNA]</scope>
    <source>
        <strain evidence="2 3">CFHS0054</strain>
    </source>
</reference>